<evidence type="ECO:0000313" key="1">
    <source>
        <dbReference type="EMBL" id="KAH6932274.1"/>
    </source>
</evidence>
<evidence type="ECO:0000313" key="2">
    <source>
        <dbReference type="Proteomes" id="UP000821845"/>
    </source>
</evidence>
<organism evidence="1 2">
    <name type="scientific">Hyalomma asiaticum</name>
    <name type="common">Tick</name>
    <dbReference type="NCBI Taxonomy" id="266040"/>
    <lineage>
        <taxon>Eukaryota</taxon>
        <taxon>Metazoa</taxon>
        <taxon>Ecdysozoa</taxon>
        <taxon>Arthropoda</taxon>
        <taxon>Chelicerata</taxon>
        <taxon>Arachnida</taxon>
        <taxon>Acari</taxon>
        <taxon>Parasitiformes</taxon>
        <taxon>Ixodida</taxon>
        <taxon>Ixodoidea</taxon>
        <taxon>Ixodidae</taxon>
        <taxon>Hyalomminae</taxon>
        <taxon>Hyalomma</taxon>
    </lineage>
</organism>
<protein>
    <submittedName>
        <fullName evidence="1">Uncharacterized protein</fullName>
    </submittedName>
</protein>
<reference evidence="1" key="1">
    <citation type="submission" date="2020-05" db="EMBL/GenBank/DDBJ databases">
        <title>Large-scale comparative analyses of tick genomes elucidate their genetic diversity and vector capacities.</title>
        <authorList>
            <person name="Jia N."/>
            <person name="Wang J."/>
            <person name="Shi W."/>
            <person name="Du L."/>
            <person name="Sun Y."/>
            <person name="Zhan W."/>
            <person name="Jiang J."/>
            <person name="Wang Q."/>
            <person name="Zhang B."/>
            <person name="Ji P."/>
            <person name="Sakyi L.B."/>
            <person name="Cui X."/>
            <person name="Yuan T."/>
            <person name="Jiang B."/>
            <person name="Yang W."/>
            <person name="Lam T.T.-Y."/>
            <person name="Chang Q."/>
            <person name="Ding S."/>
            <person name="Wang X."/>
            <person name="Zhu J."/>
            <person name="Ruan X."/>
            <person name="Zhao L."/>
            <person name="Wei J."/>
            <person name="Que T."/>
            <person name="Du C."/>
            <person name="Cheng J."/>
            <person name="Dai P."/>
            <person name="Han X."/>
            <person name="Huang E."/>
            <person name="Gao Y."/>
            <person name="Liu J."/>
            <person name="Shao H."/>
            <person name="Ye R."/>
            <person name="Li L."/>
            <person name="Wei W."/>
            <person name="Wang X."/>
            <person name="Wang C."/>
            <person name="Yang T."/>
            <person name="Huo Q."/>
            <person name="Li W."/>
            <person name="Guo W."/>
            <person name="Chen H."/>
            <person name="Zhou L."/>
            <person name="Ni X."/>
            <person name="Tian J."/>
            <person name="Zhou Y."/>
            <person name="Sheng Y."/>
            <person name="Liu T."/>
            <person name="Pan Y."/>
            <person name="Xia L."/>
            <person name="Li J."/>
            <person name="Zhao F."/>
            <person name="Cao W."/>
        </authorList>
    </citation>
    <scope>NUCLEOTIDE SEQUENCE</scope>
    <source>
        <strain evidence="1">Hyas-2018</strain>
    </source>
</reference>
<name>A0ACB7SHY4_HYAAI</name>
<proteinExistence type="predicted"/>
<accession>A0ACB7SHY4</accession>
<dbReference type="Proteomes" id="UP000821845">
    <property type="component" value="Chromosome 4"/>
</dbReference>
<comment type="caution">
    <text evidence="1">The sequence shown here is derived from an EMBL/GenBank/DDBJ whole genome shotgun (WGS) entry which is preliminary data.</text>
</comment>
<keyword evidence="2" id="KW-1185">Reference proteome</keyword>
<dbReference type="EMBL" id="CM023484">
    <property type="protein sequence ID" value="KAH6932274.1"/>
    <property type="molecule type" value="Genomic_DNA"/>
</dbReference>
<gene>
    <name evidence="1" type="ORF">HPB50_004147</name>
</gene>
<sequence>MARAPGDGAPVRPPSSSNTRPTPSKEESEQSKSASEQEDTAETSEGESEKIGLMSCMLVLTLFTMIVFVVMTLNYGAQRRPVSTGPPGHEVTKGRPAGSYWVKFAMHPTAESFPWMKGCSTPACLAIRHRLLGAIEPFMNPCRNLNFFSCSVADRRSLVEQEENAEEASGGTDTWVPSFRAPQILARGRAPRIRAGGQPLRDIMIHTCYMYSESLRDSLEVVQKTTQYFNLYYPNVVPDPNEDPIARMMQLSLEYGLHPIVSFVRRFRYTRDPSEPFDLQIDITERAKHYFRYWSGRLSAGFYNKTLVPLGQKPEDKDDLTVGDMLISEIVKEEVDPVTNETHEGVLEAMKIAELANYTEEDMTADRWKELLVLYGRSKFELRDIVFANRRALAVLGHFARSNESTAMRRMLAFHLGLLLLDPKDSITKESVCKKYADEALIFPGGVMPITLTEFEIPVERLRKVAIMMASIMDTLVAITREAGNVRQNRKDLGLALDYPASAKKKDSVYLLDGVDGTEHHYLYVWLRELRIRHAQPPLVQAALESMSLAGDRPLRLYQRFRPPYFYEDGLTAYNYATLGQILAQGAVAEMSSGTSPSMEAAKARWRTFWNKRAATDFNAAYCLQATRRKGFMEHPVAPLNESAESGVPLQRVMGARLAYLAWRRLPGSGSHGLPKLYLAPKVLFFVQHCILGCARMGSMGTDMPDDGCAVLMRDWGSIAESIQCKREQLYLPMQRCRYI</sequence>